<comment type="caution">
    <text evidence="12">Lacks conserved residue(s) required for the propagation of feature annotation.</text>
</comment>
<feature type="region of interest" description="DNA-binding domain" evidence="12">
    <location>
        <begin position="303"/>
        <end position="383"/>
    </location>
</feature>
<evidence type="ECO:0000256" key="3">
    <source>
        <dbReference type="ARBA" id="ARBA00022491"/>
    </source>
</evidence>
<comment type="PTM">
    <text evidence="12">Phosphorylated.</text>
</comment>
<evidence type="ECO:0000256" key="1">
    <source>
        <dbReference type="ARBA" id="ARBA00004147"/>
    </source>
</evidence>
<sequence>MNQRDLTERLDALQNALSDLIEADPTDLDSIIQYYYLLRKFHVLEYYCKKEGYSNLGFHHIPATRVSEQNAKSAIEMGLVLKSLKQSAYATEQWTLRDTSSDLFMSPPRQCFKKGGFEVTVWFDDKEENAFPYINWSYIYYQDEDDNWHKTEGLVDYDGLYYVDQEGNKSYFLLFYEDSARYGNTKMWSVHYKNEHIYLPSSSRRARATKDPAGADTSARTTESPPADRRSPPETTQGGAGPRQRVPTLRRRRGRGEGKPSKRQRVAGGGSAVPSPEDVGRSHRSVARTNLTRLERLQAEAGDPALILLRGPANTLKCWRYRWHSKFGNPTISSVFKWVTQTDNTQDGRMLLAFKSVTERQHFLDIAHFPKGTSWALGALDAL</sequence>
<evidence type="ECO:0000256" key="10">
    <source>
        <dbReference type="ARBA" id="ARBA00023159"/>
    </source>
</evidence>
<keyword evidence="7 12" id="KW-0235">DNA replication</keyword>
<feature type="domain" description="Papillomavirus E2 N-terminal" evidence="14">
    <location>
        <begin position="5"/>
        <end position="199"/>
    </location>
</feature>
<keyword evidence="4 12" id="KW-0244">Early protein</keyword>
<proteinExistence type="inferred from homology"/>
<dbReference type="GO" id="GO:0006275">
    <property type="term" value="P:regulation of DNA replication"/>
    <property type="evidence" value="ECO:0007669"/>
    <property type="project" value="UniProtKB-UniRule"/>
</dbReference>
<evidence type="ECO:0000256" key="2">
    <source>
        <dbReference type="ARBA" id="ARBA00007794"/>
    </source>
</evidence>
<dbReference type="InterPro" id="IPR033668">
    <property type="entry name" value="Reg_prot_E2"/>
</dbReference>
<dbReference type="GO" id="GO:0039693">
    <property type="term" value="P:viral DNA genome replication"/>
    <property type="evidence" value="ECO:0007669"/>
    <property type="project" value="UniProtKB-UniRule"/>
</dbReference>
<dbReference type="EMBL" id="MF509820">
    <property type="protein sequence ID" value="AVY53536.1"/>
    <property type="molecule type" value="Genomic_DNA"/>
</dbReference>
<dbReference type="GO" id="GO:0042025">
    <property type="term" value="C:host cell nucleus"/>
    <property type="evidence" value="ECO:0007669"/>
    <property type="project" value="UniProtKB-SubCell"/>
</dbReference>
<evidence type="ECO:0000256" key="8">
    <source>
        <dbReference type="ARBA" id="ARBA00023015"/>
    </source>
</evidence>
<keyword evidence="8 12" id="KW-0805">Transcription regulation</keyword>
<evidence type="ECO:0000256" key="11">
    <source>
        <dbReference type="ARBA" id="ARBA00023163"/>
    </source>
</evidence>
<keyword evidence="3 12" id="KW-0678">Repressor</keyword>
<protein>
    <recommendedName>
        <fullName evidence="12">Regulatory protein E2</fullName>
    </recommendedName>
</protein>
<dbReference type="GO" id="GO:0000166">
    <property type="term" value="F:nucleotide binding"/>
    <property type="evidence" value="ECO:0007669"/>
    <property type="project" value="UniProtKB-UniRule"/>
</dbReference>
<comment type="similarity">
    <text evidence="2">Belongs to the papillomaviridae E8^E2C protein family.</text>
</comment>
<evidence type="ECO:0000256" key="9">
    <source>
        <dbReference type="ARBA" id="ARBA00023125"/>
    </source>
</evidence>
<dbReference type="InterPro" id="IPR000427">
    <property type="entry name" value="Papillomavirus_E2_C"/>
</dbReference>
<comment type="subcellular location">
    <subcellularLocation>
        <location evidence="1 12">Host nucleus</location>
    </subcellularLocation>
</comment>
<name>A0A2R4QLK6_9PAPI</name>
<keyword evidence="5 12" id="KW-0597">Phosphoprotein</keyword>
<feature type="domain" description="Papillomavirus E2 C-terminal" evidence="15">
    <location>
        <begin position="306"/>
        <end position="376"/>
    </location>
</feature>
<dbReference type="InterPro" id="IPR042503">
    <property type="entry name" value="Regulatory_protein_E2_N_1"/>
</dbReference>
<dbReference type="Gene3D" id="2.170.200.10">
    <property type="entry name" value="Papillomavirus E2 early protein domain"/>
    <property type="match status" value="1"/>
</dbReference>
<dbReference type="InterPro" id="IPR042504">
    <property type="entry name" value="Regulatory_protein_E2_N_2"/>
</dbReference>
<comment type="function">
    <text evidence="12">Plays a role in the initiation of viral DNA replication. A dimer of E2 interacts with a dimer of E1 in order to improve specificity of E1 DNA binding activity. Once the complex recognizes and binds DNA at specific sites, the E2 dimer is removed from DNA. E2 also regulates viral transcription through binding to the E2RE response element (5'-ACCNNNNNNGGT-3') present in multiple copies in the regulatory regions of the viral genome. Activates or represses transcription depending on E2RE's position with regards to proximal promoter elements including the TATA-box. Repression occurs by sterically hindering the assembly of the transcription initiation complex.</text>
</comment>
<feature type="region of interest" description="Disordered" evidence="13">
    <location>
        <begin position="203"/>
        <end position="286"/>
    </location>
</feature>
<dbReference type="Gene3D" id="3.30.70.330">
    <property type="match status" value="1"/>
</dbReference>
<comment type="subunit">
    <text evidence="12">Binds DNA as homodimer. Interacts with protein E1; this interaction greatly increases E1 DNA-binding activity. Interacts with protein L1; this interaction enhances E2-dependent replication and transcription activation. Interacts with protein L2; this interaction inhibits E2 transcriptional activity but not DNA replication function E2. Interacts with protein E7; this interaction inhibits E7 oncogenic activity. Interacts with host TAF1; this interaction modulates E2-dependent transcriptional regulation. Interacts with host BRD4; this interaction mediates E2 transcriptional activation function. Additionally, the interaction with host BRD4 on mitotic chromosomes mediates tethering of the viral genome. Interacts with host TOPBP1; this interaction is required for optimal viral DNA replication.</text>
</comment>
<comment type="similarity">
    <text evidence="12">Belongs to the papillomaviridae E2 protein family.</text>
</comment>
<dbReference type="Proteomes" id="UP001243831">
    <property type="component" value="Segment"/>
</dbReference>
<dbReference type="GO" id="GO:0003677">
    <property type="term" value="F:DNA binding"/>
    <property type="evidence" value="ECO:0007669"/>
    <property type="project" value="UniProtKB-UniRule"/>
</dbReference>
<reference evidence="16" key="1">
    <citation type="submission" date="2017-07" db="EMBL/GenBank/DDBJ databases">
        <title>Characterisation of Six Novel Gammapapillomavirus Types Isolated From Penile Swabs.</title>
        <authorList>
            <person name="Murahwa A.T."/>
            <person name="Mbulawa Z.Z.A."/>
            <person name="Williamson A.-L."/>
            <person name="Meiring T.L."/>
        </authorList>
    </citation>
    <scope>NUCLEOTIDE SEQUENCE</scope>
    <source>
        <strain evidence="16">CT07_2</strain>
    </source>
</reference>
<dbReference type="GO" id="GO:0003700">
    <property type="term" value="F:DNA-binding transcription factor activity"/>
    <property type="evidence" value="ECO:0007669"/>
    <property type="project" value="UniProtKB-UniRule"/>
</dbReference>
<keyword evidence="10 12" id="KW-0010">Activator</keyword>
<dbReference type="InterPro" id="IPR001866">
    <property type="entry name" value="PPV_E2_N"/>
</dbReference>
<accession>A0A2R4QLK6</accession>
<dbReference type="InterPro" id="IPR012677">
    <property type="entry name" value="Nucleotide-bd_a/b_plait_sf"/>
</dbReference>
<evidence type="ECO:0000313" key="16">
    <source>
        <dbReference type="EMBL" id="AVY53536.1"/>
    </source>
</evidence>
<evidence type="ECO:0000256" key="4">
    <source>
        <dbReference type="ARBA" id="ARBA00022518"/>
    </source>
</evidence>
<dbReference type="InterPro" id="IPR036050">
    <property type="entry name" value="Regulatory_protein_E2_N"/>
</dbReference>
<dbReference type="InterPro" id="IPR035975">
    <property type="entry name" value="E2/EBNA1_C_sf"/>
</dbReference>
<gene>
    <name evidence="12 16" type="primary">E2</name>
</gene>
<evidence type="ECO:0000259" key="15">
    <source>
        <dbReference type="Pfam" id="PF00511"/>
    </source>
</evidence>
<dbReference type="SUPFAM" id="SSF54957">
    <property type="entry name" value="Viral DNA-binding domain"/>
    <property type="match status" value="1"/>
</dbReference>
<dbReference type="Gene3D" id="1.10.287.30">
    <property type="entry name" value="E2 (early) protein, N terminal domain, subdomain 1"/>
    <property type="match status" value="1"/>
</dbReference>
<keyword evidence="11 12" id="KW-0804">Transcription</keyword>
<evidence type="ECO:0000256" key="13">
    <source>
        <dbReference type="SAM" id="MobiDB-lite"/>
    </source>
</evidence>
<evidence type="ECO:0000256" key="7">
    <source>
        <dbReference type="ARBA" id="ARBA00022705"/>
    </source>
</evidence>
<evidence type="ECO:0000256" key="12">
    <source>
        <dbReference type="HAMAP-Rule" id="MF_04001"/>
    </source>
</evidence>
<keyword evidence="9 12" id="KW-0238">DNA-binding</keyword>
<dbReference type="GO" id="GO:0006260">
    <property type="term" value="P:DNA replication"/>
    <property type="evidence" value="ECO:0007669"/>
    <property type="project" value="UniProtKB-KW"/>
</dbReference>
<dbReference type="Pfam" id="PF00511">
    <property type="entry name" value="PPV_E2_C"/>
    <property type="match status" value="1"/>
</dbReference>
<dbReference type="Pfam" id="PF00508">
    <property type="entry name" value="PPV_E2_N"/>
    <property type="match status" value="1"/>
</dbReference>
<evidence type="ECO:0000256" key="5">
    <source>
        <dbReference type="ARBA" id="ARBA00022553"/>
    </source>
</evidence>
<evidence type="ECO:0000256" key="6">
    <source>
        <dbReference type="ARBA" id="ARBA00022562"/>
    </source>
</evidence>
<dbReference type="SUPFAM" id="SSF51332">
    <property type="entry name" value="E2 regulatory, transactivation domain"/>
    <property type="match status" value="1"/>
</dbReference>
<dbReference type="HAMAP" id="MF_04001">
    <property type="entry name" value="PPV_E2"/>
    <property type="match status" value="1"/>
</dbReference>
<evidence type="ECO:0000313" key="17">
    <source>
        <dbReference type="Proteomes" id="UP001243831"/>
    </source>
</evidence>
<dbReference type="GO" id="GO:0006351">
    <property type="term" value="P:DNA-templated transcription"/>
    <property type="evidence" value="ECO:0007669"/>
    <property type="project" value="UniProtKB-UniRule"/>
</dbReference>
<keyword evidence="6 12" id="KW-1048">Host nucleus</keyword>
<organism evidence="16 17">
    <name type="scientific">Human papillomavirus type 215</name>
    <dbReference type="NCBI Taxonomy" id="2060139"/>
    <lineage>
        <taxon>Viruses</taxon>
        <taxon>Monodnaviria</taxon>
        <taxon>Shotokuvirae</taxon>
        <taxon>Cossaviricota</taxon>
        <taxon>Papovaviricetes</taxon>
        <taxon>Zurhausenvirales</taxon>
        <taxon>Papillomaviridae</taxon>
    </lineage>
</organism>
<evidence type="ECO:0000259" key="14">
    <source>
        <dbReference type="Pfam" id="PF00508"/>
    </source>
</evidence>